<keyword evidence="1" id="KW-0812">Transmembrane</keyword>
<proteinExistence type="predicted"/>
<dbReference type="AlphaFoldDB" id="A0A0B7IMS4"/>
<evidence type="ECO:0000256" key="1">
    <source>
        <dbReference type="SAM" id="Phobius"/>
    </source>
</evidence>
<dbReference type="Proteomes" id="UP000038200">
    <property type="component" value="Unassembled WGS sequence"/>
</dbReference>
<name>A0A0B7IMS4_9FLAO</name>
<evidence type="ECO:0000313" key="2">
    <source>
        <dbReference type="EMBL" id="CEN51924.1"/>
    </source>
</evidence>
<feature type="transmembrane region" description="Helical" evidence="1">
    <location>
        <begin position="7"/>
        <end position="27"/>
    </location>
</feature>
<sequence length="144" mass="16621">MIKKNKNINLIIILLIVALLALLFFSFRKKEDKKEKPKGGGGVSASDDEQLKYFLTIPRVNYDSVENGAKAIDIDLNAYHHAKFGGMSLVFRRVATIPLHNALSTPEEEFKKYYLYLPGKDYVYKGFRSYDEMKAFYDSRVWLV</sequence>
<keyword evidence="1" id="KW-0472">Membrane</keyword>
<dbReference type="EMBL" id="CDOL01000112">
    <property type="protein sequence ID" value="CEN51924.1"/>
    <property type="molecule type" value="Genomic_DNA"/>
</dbReference>
<accession>A0A0B7IMS4</accession>
<dbReference type="RefSeq" id="WP_156127592.1">
    <property type="nucleotide sequence ID" value="NZ_CDOL01000112.1"/>
</dbReference>
<gene>
    <name evidence="2" type="ORF">CCAND93_20042</name>
</gene>
<keyword evidence="1" id="KW-1133">Transmembrane helix</keyword>
<protein>
    <submittedName>
        <fullName evidence="2">Uncharacterized protein</fullName>
    </submittedName>
</protein>
<reference evidence="2 3" key="1">
    <citation type="submission" date="2015-01" db="EMBL/GenBank/DDBJ databases">
        <authorList>
            <person name="Xiang T."/>
            <person name="Song Y."/>
            <person name="Huang L."/>
            <person name="Wang B."/>
            <person name="Wu P."/>
        </authorList>
    </citation>
    <scope>NUCLEOTIDE SEQUENCE [LARGE SCALE GENOMIC DNA]</scope>
    <source>
        <strain evidence="2 3">CcD93</strain>
    </source>
</reference>
<organism evidence="2 3">
    <name type="scientific">Capnocytophaga canis</name>
    <dbReference type="NCBI Taxonomy" id="1848903"/>
    <lineage>
        <taxon>Bacteria</taxon>
        <taxon>Pseudomonadati</taxon>
        <taxon>Bacteroidota</taxon>
        <taxon>Flavobacteriia</taxon>
        <taxon>Flavobacteriales</taxon>
        <taxon>Flavobacteriaceae</taxon>
        <taxon>Capnocytophaga</taxon>
    </lineage>
</organism>
<evidence type="ECO:0000313" key="3">
    <source>
        <dbReference type="Proteomes" id="UP000038200"/>
    </source>
</evidence>